<comment type="caution">
    <text evidence="11">The sequence shown here is derived from an EMBL/GenBank/DDBJ whole genome shotgun (WGS) entry which is preliminary data.</text>
</comment>
<dbReference type="Pfam" id="PF07714">
    <property type="entry name" value="PK_Tyr_Ser-Thr"/>
    <property type="match status" value="1"/>
</dbReference>
<evidence type="ECO:0000256" key="2">
    <source>
        <dbReference type="ARBA" id="ARBA00022679"/>
    </source>
</evidence>
<dbReference type="PROSITE" id="PS50012">
    <property type="entry name" value="RCC1_3"/>
    <property type="match status" value="5"/>
</dbReference>
<dbReference type="AlphaFoldDB" id="A0A1R2D1W2"/>
<evidence type="ECO:0000256" key="7">
    <source>
        <dbReference type="ARBA" id="ARBA00048679"/>
    </source>
</evidence>
<feature type="repeat" description="RCC1" evidence="8">
    <location>
        <begin position="7"/>
        <end position="56"/>
    </location>
</feature>
<dbReference type="InterPro" id="IPR051681">
    <property type="entry name" value="Ser/Thr_Kinases-Pseudokinases"/>
</dbReference>
<dbReference type="PROSITE" id="PS00626">
    <property type="entry name" value="RCC1_2"/>
    <property type="match status" value="2"/>
</dbReference>
<dbReference type="GO" id="GO:0005524">
    <property type="term" value="F:ATP binding"/>
    <property type="evidence" value="ECO:0007669"/>
    <property type="project" value="UniProtKB-UniRule"/>
</dbReference>
<sequence length="703" mass="78300">MSSPKNCVCSSFGYGHYGQLGQPCQTFSLSPIIISIPEPITQISAGDGHTILLTESQKLYTFGKNTFGQLGLGHSFPISSPSLVSCLQLKKIESVYCGSEHTLALTNEGEIYSWGLNIKGQLGLGDTNSRNTPTLIESISSRQIQYQGILLEKGERVVQAACGGLHTLVLTDKNKILSCGHGNNYALGLGVTENVMKFTYIKSLEGLGKIDKIKAGLSHSAAIIQGYLYIWGKAKLLYPEPTQIIFNTQQQELDGNSPTNYTVEDVGLGLNYTLCINKGNLYAWGEGIGKNSKDPIRILCEKNPKLISCGTKHAVILSTDNKILVLGTGEYGQCGEVKESLIPTSLRNYDKSQVIQIACGGYHTVILSQNTPKTISCSLADNCAHSLEIQKLKLYIEEMKKKSRPEHKRGSSNYYLEKDPVKLAKNTKEIIPCFEIDYSELALDPEPIGRGGYGIVFKGKWRGTTVAIKKMKPEASADRYNDFIQECQTMLTIRHPNIILFMGACTIQPNICLILEYCGNGSLWDILRNHSTPLPWYLRCKISLDIAKGVNYLHNFPVPVLHLDLKSLNILLDDSMNAKIADFGWTRSKAELMTNKIGTYQWMAPEVIQGEEYTEKADVYSFGIILWEIATRKPPFRDLTGIQVSQEVVKNDLRPPVPKRCPDPFIKLMQKCWDRNPEARPDFQMIIGELENFLKFLERSSVS</sequence>
<feature type="domain" description="Protein kinase" evidence="10">
    <location>
        <begin position="442"/>
        <end position="694"/>
    </location>
</feature>
<feature type="binding site" evidence="9">
    <location>
        <position position="470"/>
    </location>
    <ligand>
        <name>ATP</name>
        <dbReference type="ChEBI" id="CHEBI:30616"/>
    </ligand>
</feature>
<keyword evidence="2" id="KW-0808">Transferase</keyword>
<feature type="repeat" description="RCC1" evidence="8">
    <location>
        <begin position="321"/>
        <end position="370"/>
    </location>
</feature>
<proteinExistence type="predicted"/>
<evidence type="ECO:0000256" key="8">
    <source>
        <dbReference type="PROSITE-ProRule" id="PRU00235"/>
    </source>
</evidence>
<dbReference type="EMBL" id="MPUH01000015">
    <property type="protein sequence ID" value="OMJ95254.1"/>
    <property type="molecule type" value="Genomic_DNA"/>
</dbReference>
<dbReference type="InterPro" id="IPR001245">
    <property type="entry name" value="Ser-Thr/Tyr_kinase_cat_dom"/>
</dbReference>
<dbReference type="SUPFAM" id="SSF56112">
    <property type="entry name" value="Protein kinase-like (PK-like)"/>
    <property type="match status" value="1"/>
</dbReference>
<dbReference type="CDD" id="cd13999">
    <property type="entry name" value="STKc_MAP3K-like"/>
    <property type="match status" value="1"/>
</dbReference>
<dbReference type="InterPro" id="IPR011009">
    <property type="entry name" value="Kinase-like_dom_sf"/>
</dbReference>
<name>A0A1R2D1W2_9CILI</name>
<accession>A0A1R2D1W2</accession>
<dbReference type="SMART" id="SM00220">
    <property type="entry name" value="S_TKc"/>
    <property type="match status" value="1"/>
</dbReference>
<feature type="repeat" description="RCC1" evidence="8">
    <location>
        <begin position="57"/>
        <end position="108"/>
    </location>
</feature>
<keyword evidence="5 9" id="KW-0067">ATP-binding</keyword>
<evidence type="ECO:0000256" key="6">
    <source>
        <dbReference type="ARBA" id="ARBA00047899"/>
    </source>
</evidence>
<dbReference type="Proteomes" id="UP000187209">
    <property type="component" value="Unassembled WGS sequence"/>
</dbReference>
<gene>
    <name evidence="11" type="ORF">SteCoe_1469</name>
</gene>
<dbReference type="InterPro" id="IPR008271">
    <property type="entry name" value="Ser/Thr_kinase_AS"/>
</dbReference>
<evidence type="ECO:0000256" key="1">
    <source>
        <dbReference type="ARBA" id="ARBA00022527"/>
    </source>
</evidence>
<keyword evidence="4" id="KW-0418">Kinase</keyword>
<organism evidence="11 12">
    <name type="scientific">Stentor coeruleus</name>
    <dbReference type="NCBI Taxonomy" id="5963"/>
    <lineage>
        <taxon>Eukaryota</taxon>
        <taxon>Sar</taxon>
        <taxon>Alveolata</taxon>
        <taxon>Ciliophora</taxon>
        <taxon>Postciliodesmatophora</taxon>
        <taxon>Heterotrichea</taxon>
        <taxon>Heterotrichida</taxon>
        <taxon>Stentoridae</taxon>
        <taxon>Stentor</taxon>
    </lineage>
</organism>
<dbReference type="GO" id="GO:0004674">
    <property type="term" value="F:protein serine/threonine kinase activity"/>
    <property type="evidence" value="ECO:0007669"/>
    <property type="project" value="UniProtKB-KW"/>
</dbReference>
<evidence type="ECO:0000259" key="10">
    <source>
        <dbReference type="PROSITE" id="PS50011"/>
    </source>
</evidence>
<dbReference type="PRINTS" id="PR00109">
    <property type="entry name" value="TYRKINASE"/>
</dbReference>
<dbReference type="PRINTS" id="PR00633">
    <property type="entry name" value="RCCNDNSATION"/>
</dbReference>
<dbReference type="InterPro" id="IPR009091">
    <property type="entry name" value="RCC1/BLIP-II"/>
</dbReference>
<evidence type="ECO:0000256" key="4">
    <source>
        <dbReference type="ARBA" id="ARBA00022777"/>
    </source>
</evidence>
<feature type="repeat" description="RCC1" evidence="8">
    <location>
        <begin position="279"/>
        <end position="320"/>
    </location>
</feature>
<dbReference type="InterPro" id="IPR000408">
    <property type="entry name" value="Reg_chr_condens"/>
</dbReference>
<comment type="catalytic activity">
    <reaction evidence="6">
        <text>L-threonyl-[protein] + ATP = O-phospho-L-threonyl-[protein] + ADP + H(+)</text>
        <dbReference type="Rhea" id="RHEA:46608"/>
        <dbReference type="Rhea" id="RHEA-COMP:11060"/>
        <dbReference type="Rhea" id="RHEA-COMP:11605"/>
        <dbReference type="ChEBI" id="CHEBI:15378"/>
        <dbReference type="ChEBI" id="CHEBI:30013"/>
        <dbReference type="ChEBI" id="CHEBI:30616"/>
        <dbReference type="ChEBI" id="CHEBI:61977"/>
        <dbReference type="ChEBI" id="CHEBI:456216"/>
        <dbReference type="EC" id="2.7.11.1"/>
    </reaction>
</comment>
<comment type="catalytic activity">
    <reaction evidence="7">
        <text>L-seryl-[protein] + ATP = O-phospho-L-seryl-[protein] + ADP + H(+)</text>
        <dbReference type="Rhea" id="RHEA:17989"/>
        <dbReference type="Rhea" id="RHEA-COMP:9863"/>
        <dbReference type="Rhea" id="RHEA-COMP:11604"/>
        <dbReference type="ChEBI" id="CHEBI:15378"/>
        <dbReference type="ChEBI" id="CHEBI:29999"/>
        <dbReference type="ChEBI" id="CHEBI:30616"/>
        <dbReference type="ChEBI" id="CHEBI:83421"/>
        <dbReference type="ChEBI" id="CHEBI:456216"/>
        <dbReference type="EC" id="2.7.11.1"/>
    </reaction>
</comment>
<evidence type="ECO:0000313" key="12">
    <source>
        <dbReference type="Proteomes" id="UP000187209"/>
    </source>
</evidence>
<dbReference type="FunFam" id="3.30.200.20:FF:000034">
    <property type="entry name" value="Kinase suppressor of Ras 1"/>
    <property type="match status" value="1"/>
</dbReference>
<evidence type="ECO:0000256" key="9">
    <source>
        <dbReference type="PROSITE-ProRule" id="PRU10141"/>
    </source>
</evidence>
<dbReference type="PANTHER" id="PTHR44329:SF288">
    <property type="entry name" value="MITOGEN-ACTIVATED PROTEIN KINASE KINASE KINASE 20"/>
    <property type="match status" value="1"/>
</dbReference>
<evidence type="ECO:0000256" key="3">
    <source>
        <dbReference type="ARBA" id="ARBA00022741"/>
    </source>
</evidence>
<keyword evidence="1" id="KW-0723">Serine/threonine-protein kinase</keyword>
<dbReference type="PROSITE" id="PS00107">
    <property type="entry name" value="PROTEIN_KINASE_ATP"/>
    <property type="match status" value="1"/>
</dbReference>
<keyword evidence="3 9" id="KW-0547">Nucleotide-binding</keyword>
<dbReference type="OrthoDB" id="1714095at2759"/>
<dbReference type="Pfam" id="PF00415">
    <property type="entry name" value="RCC1"/>
    <property type="match status" value="5"/>
</dbReference>
<dbReference type="Gene3D" id="1.10.510.10">
    <property type="entry name" value="Transferase(Phosphotransferase) domain 1"/>
    <property type="match status" value="1"/>
</dbReference>
<evidence type="ECO:0000256" key="5">
    <source>
        <dbReference type="ARBA" id="ARBA00022840"/>
    </source>
</evidence>
<dbReference type="Gene3D" id="2.130.10.30">
    <property type="entry name" value="Regulator of chromosome condensation 1/beta-lactamase-inhibitor protein II"/>
    <property type="match status" value="2"/>
</dbReference>
<feature type="repeat" description="RCC1" evidence="8">
    <location>
        <begin position="109"/>
        <end position="173"/>
    </location>
</feature>
<dbReference type="PROSITE" id="PS50011">
    <property type="entry name" value="PROTEIN_KINASE_DOM"/>
    <property type="match status" value="1"/>
</dbReference>
<dbReference type="Gene3D" id="3.30.200.20">
    <property type="entry name" value="Phosphorylase Kinase, domain 1"/>
    <property type="match status" value="1"/>
</dbReference>
<dbReference type="PROSITE" id="PS00108">
    <property type="entry name" value="PROTEIN_KINASE_ST"/>
    <property type="match status" value="1"/>
</dbReference>
<dbReference type="InterPro" id="IPR000719">
    <property type="entry name" value="Prot_kinase_dom"/>
</dbReference>
<dbReference type="InterPro" id="IPR017441">
    <property type="entry name" value="Protein_kinase_ATP_BS"/>
</dbReference>
<keyword evidence="12" id="KW-1185">Reference proteome</keyword>
<reference evidence="11 12" key="1">
    <citation type="submission" date="2016-11" db="EMBL/GenBank/DDBJ databases">
        <title>The macronuclear genome of Stentor coeruleus: a giant cell with tiny introns.</title>
        <authorList>
            <person name="Slabodnick M."/>
            <person name="Ruby J.G."/>
            <person name="Reiff S.B."/>
            <person name="Swart E.C."/>
            <person name="Gosai S."/>
            <person name="Prabakaran S."/>
            <person name="Witkowska E."/>
            <person name="Larue G.E."/>
            <person name="Fisher S."/>
            <person name="Freeman R.M."/>
            <person name="Gunawardena J."/>
            <person name="Chu W."/>
            <person name="Stover N.A."/>
            <person name="Gregory B.D."/>
            <person name="Nowacki M."/>
            <person name="Derisi J."/>
            <person name="Roy S.W."/>
            <person name="Marshall W.F."/>
            <person name="Sood P."/>
        </authorList>
    </citation>
    <scope>NUCLEOTIDE SEQUENCE [LARGE SCALE GENOMIC DNA]</scope>
    <source>
        <strain evidence="11">WM001</strain>
    </source>
</reference>
<dbReference type="PANTHER" id="PTHR44329">
    <property type="entry name" value="SERINE/THREONINE-PROTEIN KINASE TNNI3K-RELATED"/>
    <property type="match status" value="1"/>
</dbReference>
<dbReference type="SUPFAM" id="SSF50985">
    <property type="entry name" value="RCC1/BLIP-II"/>
    <property type="match status" value="2"/>
</dbReference>
<protein>
    <recommendedName>
        <fullName evidence="10">Protein kinase domain-containing protein</fullName>
    </recommendedName>
</protein>
<evidence type="ECO:0000313" key="11">
    <source>
        <dbReference type="EMBL" id="OMJ95254.1"/>
    </source>
</evidence>